<feature type="region of interest" description="Disordered" evidence="1">
    <location>
        <begin position="132"/>
        <end position="164"/>
    </location>
</feature>
<dbReference type="EMBL" id="PYDT01000011">
    <property type="protein sequence ID" value="THU45544.1"/>
    <property type="molecule type" value="Genomic_DNA"/>
</dbReference>
<evidence type="ECO:0000256" key="1">
    <source>
        <dbReference type="SAM" id="MobiDB-lite"/>
    </source>
</evidence>
<reference evidence="2 3" key="1">
    <citation type="journal article" date="2019" name="Nat. Plants">
        <title>Genome sequencing of Musa balbisiana reveals subgenome evolution and function divergence in polyploid bananas.</title>
        <authorList>
            <person name="Yao X."/>
        </authorList>
    </citation>
    <scope>NUCLEOTIDE SEQUENCE [LARGE SCALE GENOMIC DNA]</scope>
    <source>
        <strain evidence="3">cv. DH-PKW</strain>
        <tissue evidence="2">Leaves</tissue>
    </source>
</reference>
<organism evidence="2 3">
    <name type="scientific">Musa balbisiana</name>
    <name type="common">Banana</name>
    <dbReference type="NCBI Taxonomy" id="52838"/>
    <lineage>
        <taxon>Eukaryota</taxon>
        <taxon>Viridiplantae</taxon>
        <taxon>Streptophyta</taxon>
        <taxon>Embryophyta</taxon>
        <taxon>Tracheophyta</taxon>
        <taxon>Spermatophyta</taxon>
        <taxon>Magnoliopsida</taxon>
        <taxon>Liliopsida</taxon>
        <taxon>Zingiberales</taxon>
        <taxon>Musaceae</taxon>
        <taxon>Musa</taxon>
    </lineage>
</organism>
<evidence type="ECO:0000313" key="3">
    <source>
        <dbReference type="Proteomes" id="UP000317650"/>
    </source>
</evidence>
<sequence length="183" mass="19833">MPLQPAQLPDGPNQQSPKLDGRHLRCPLQQLHLIPRGGCLQQRSRLQALLDGPFRQWHPRSASSCCIGTKTVEACIAYQRTCVAASAAPKASTTSPVEGLLPLPLRSCARRPLPFSAASLFLRLFPANDAPKESAGAASPSLSRQNRKERQNRPGDDDLPPSATLIRSDCLLPLPLYASVRSL</sequence>
<accession>A0A4S8ID52</accession>
<gene>
    <name evidence="2" type="ORF">C4D60_Mb02t19100</name>
</gene>
<comment type="caution">
    <text evidence="2">The sequence shown here is derived from an EMBL/GenBank/DDBJ whole genome shotgun (WGS) entry which is preliminary data.</text>
</comment>
<protein>
    <submittedName>
        <fullName evidence="2">Uncharacterized protein</fullName>
    </submittedName>
</protein>
<feature type="compositionally biased region" description="Basic and acidic residues" evidence="1">
    <location>
        <begin position="146"/>
        <end position="156"/>
    </location>
</feature>
<keyword evidence="3" id="KW-1185">Reference proteome</keyword>
<dbReference type="AlphaFoldDB" id="A0A4S8ID52"/>
<evidence type="ECO:0000313" key="2">
    <source>
        <dbReference type="EMBL" id="THU45544.1"/>
    </source>
</evidence>
<proteinExistence type="predicted"/>
<dbReference type="Proteomes" id="UP000317650">
    <property type="component" value="Chromosome 2"/>
</dbReference>
<name>A0A4S8ID52_MUSBA</name>